<evidence type="ECO:0000313" key="7">
    <source>
        <dbReference type="Proteomes" id="UP000184295"/>
    </source>
</evidence>
<dbReference type="EMBL" id="FQUL01000002">
    <property type="protein sequence ID" value="SHE29480.1"/>
    <property type="molecule type" value="Genomic_DNA"/>
</dbReference>
<proteinExistence type="inferred from homology"/>
<keyword evidence="7" id="KW-1185">Reference proteome</keyword>
<dbReference type="SUPFAM" id="SSF53686">
    <property type="entry name" value="Tryptophan synthase beta subunit-like PLP-dependent enzymes"/>
    <property type="match status" value="1"/>
</dbReference>
<dbReference type="InterPro" id="IPR036052">
    <property type="entry name" value="TrpB-like_PALP_sf"/>
</dbReference>
<protein>
    <submittedName>
        <fullName evidence="6">Cysteine synthase A</fullName>
    </submittedName>
</protein>
<evidence type="ECO:0000256" key="3">
    <source>
        <dbReference type="ARBA" id="ARBA00022898"/>
    </source>
</evidence>
<dbReference type="InterPro" id="IPR001926">
    <property type="entry name" value="TrpB-like_PALP"/>
</dbReference>
<dbReference type="FunFam" id="3.40.50.1100:FF:000003">
    <property type="entry name" value="Cystathionine beta-synthase"/>
    <property type="match status" value="1"/>
</dbReference>
<dbReference type="GO" id="GO:0006535">
    <property type="term" value="P:cysteine biosynthetic process from serine"/>
    <property type="evidence" value="ECO:0007669"/>
    <property type="project" value="InterPro"/>
</dbReference>
<dbReference type="Gene3D" id="3.40.50.1100">
    <property type="match status" value="2"/>
</dbReference>
<dbReference type="Pfam" id="PF00291">
    <property type="entry name" value="PALP"/>
    <property type="match status" value="1"/>
</dbReference>
<evidence type="ECO:0000259" key="5">
    <source>
        <dbReference type="Pfam" id="PF00291"/>
    </source>
</evidence>
<accession>A0A1M4SBA8</accession>
<evidence type="ECO:0000256" key="2">
    <source>
        <dbReference type="ARBA" id="ARBA00007103"/>
    </source>
</evidence>
<comment type="cofactor">
    <cofactor evidence="1">
        <name>pyridoxal 5'-phosphate</name>
        <dbReference type="ChEBI" id="CHEBI:597326"/>
    </cofactor>
</comment>
<dbReference type="InterPro" id="IPR001216">
    <property type="entry name" value="P-phosphate_BS"/>
</dbReference>
<evidence type="ECO:0000256" key="1">
    <source>
        <dbReference type="ARBA" id="ARBA00001933"/>
    </source>
</evidence>
<feature type="region of interest" description="Disordered" evidence="4">
    <location>
        <begin position="1"/>
        <end position="23"/>
    </location>
</feature>
<dbReference type="GO" id="GO:0016765">
    <property type="term" value="F:transferase activity, transferring alkyl or aryl (other than methyl) groups"/>
    <property type="evidence" value="ECO:0007669"/>
    <property type="project" value="UniProtKB-ARBA"/>
</dbReference>
<name>A0A1M4SBA8_9ACTN</name>
<evidence type="ECO:0000313" key="6">
    <source>
        <dbReference type="EMBL" id="SHE29480.1"/>
    </source>
</evidence>
<dbReference type="PROSITE" id="PS00901">
    <property type="entry name" value="CYS_SYNTHASE"/>
    <property type="match status" value="1"/>
</dbReference>
<comment type="similarity">
    <text evidence="2">Belongs to the cysteine synthase/cystathionine beta-synthase family.</text>
</comment>
<dbReference type="PANTHER" id="PTHR10314">
    <property type="entry name" value="CYSTATHIONINE BETA-SYNTHASE"/>
    <property type="match status" value="1"/>
</dbReference>
<keyword evidence="3" id="KW-0663">Pyridoxal phosphate</keyword>
<dbReference type="Proteomes" id="UP000184295">
    <property type="component" value="Unassembled WGS sequence"/>
</dbReference>
<dbReference type="AlphaFoldDB" id="A0A1M4SBA8"/>
<sequence length="320" mass="34451">MTTTYTATNSLGTKEGKGSSASSGRIGTILDAVGNTPLVNIEGVWVKLEYLNPSGSIKARIAKYMVERAEAEGLLKPGYTIVEASSGNTGNALSMVAAVKGYKMIVVMPNNMSPERLAMSRAFNAEVVTVGDFHVNDALTLAKELGSRPGHFSPSQFESEWNIEENEVIFGPEIVRDLPEGVVPDCVVGGIGTGGTIVGVGRYFKSINPNCKVVALEPNESCTILCGEIGKHLMEGISDGFVPEILKRNIDVVSEVVTVNSEDAIVEMKRLARDYGIFVGPTSGAHLLAAKQLMDKEPDLKTVITFFCDEGEKYINQYYM</sequence>
<dbReference type="InterPro" id="IPR050214">
    <property type="entry name" value="Cys_Synth/Cystath_Beta-Synth"/>
</dbReference>
<reference evidence="7" key="1">
    <citation type="submission" date="2016-11" db="EMBL/GenBank/DDBJ databases">
        <authorList>
            <person name="Varghese N."/>
            <person name="Submissions S."/>
        </authorList>
    </citation>
    <scope>NUCLEOTIDE SEQUENCE [LARGE SCALE GENOMIC DNA]</scope>
    <source>
        <strain evidence="7">DSM 19514</strain>
    </source>
</reference>
<gene>
    <name evidence="6" type="ORF">SAMN02745225_00184</name>
</gene>
<dbReference type="CDD" id="cd01561">
    <property type="entry name" value="CBS_like"/>
    <property type="match status" value="1"/>
</dbReference>
<dbReference type="OrthoDB" id="9805733at2"/>
<feature type="compositionally biased region" description="Polar residues" evidence="4">
    <location>
        <begin position="1"/>
        <end position="12"/>
    </location>
</feature>
<evidence type="ECO:0000256" key="4">
    <source>
        <dbReference type="SAM" id="MobiDB-lite"/>
    </source>
</evidence>
<organism evidence="6 7">
    <name type="scientific">Ferrithrix thermotolerans DSM 19514</name>
    <dbReference type="NCBI Taxonomy" id="1121881"/>
    <lineage>
        <taxon>Bacteria</taxon>
        <taxon>Bacillati</taxon>
        <taxon>Actinomycetota</taxon>
        <taxon>Acidimicrobiia</taxon>
        <taxon>Acidimicrobiales</taxon>
        <taxon>Acidimicrobiaceae</taxon>
        <taxon>Ferrithrix</taxon>
    </lineage>
</organism>
<feature type="domain" description="Tryptophan synthase beta chain-like PALP" evidence="5">
    <location>
        <begin position="30"/>
        <end position="309"/>
    </location>
</feature>
<dbReference type="STRING" id="1121881.SAMN02745225_00184"/>